<organism evidence="2 3">
    <name type="scientific">Paraburkholderia denitrificans</name>
    <dbReference type="NCBI Taxonomy" id="694025"/>
    <lineage>
        <taxon>Bacteria</taxon>
        <taxon>Pseudomonadati</taxon>
        <taxon>Pseudomonadota</taxon>
        <taxon>Betaproteobacteria</taxon>
        <taxon>Burkholderiales</taxon>
        <taxon>Burkholderiaceae</taxon>
        <taxon>Paraburkholderia</taxon>
    </lineage>
</organism>
<gene>
    <name evidence="2" type="ORF">ACFPTO_11675</name>
</gene>
<dbReference type="EMBL" id="JBHSMP010000013">
    <property type="protein sequence ID" value="MFC5429453.1"/>
    <property type="molecule type" value="Genomic_DNA"/>
</dbReference>
<name>A0ABW0J8U3_9BURK</name>
<dbReference type="Proteomes" id="UP001596103">
    <property type="component" value="Unassembled WGS sequence"/>
</dbReference>
<sequence length="562" mass="61888">MPNKKIPTASKKQSVKKSRAPQSGKASQAPKIKDIFEGAGFKHVSADGVHFTVGGRTGELDHIFVWENVVLLCEETAGKDATKHCTNKIYLHGKIAANWSTGFFPEYCKKNPGLLEALGPKYQIQDLEVRHIYYSEDVDVIDSVGDPSPMLILSRAQARYFASLVETIFRSAKFELLKFLGVALHQVGDARVSGRAVASDSFPAFALPAAHTSYPAGFAVASFYADPMALIQRAYVMRRDGWEDPDLSYQRFVRAEKLSEMREYLGNNGKVFINNLIVTLPATALLLEDGGKPIDPDAMRHKTNVKLSLPLELGTVGIVDGQHRILSYYEGNDGLDQKISGLRQRQNLLVTGIIFPSSYTPEMRVKFEAEIFLGINNNQSSVHTQLRQDLETIINPETPLAIARAIVTRLSKEGALAGLLQMSQFDPSDKIASGSLGPYVVMPLMRKNSAFYKTWDRDGARDLNDAGDRSAYIDYCVQELKRLLAGASENLKGKWRSVPNGGVLSTTTVGGLLLLLGRLLKGGATLSQIDYVTKLKNIRNVDFSAYTGSSWGKLSNKLHDVI</sequence>
<reference evidence="3" key="1">
    <citation type="journal article" date="2019" name="Int. J. Syst. Evol. Microbiol.">
        <title>The Global Catalogue of Microorganisms (GCM) 10K type strain sequencing project: providing services to taxonomists for standard genome sequencing and annotation.</title>
        <authorList>
            <consortium name="The Broad Institute Genomics Platform"/>
            <consortium name="The Broad Institute Genome Sequencing Center for Infectious Disease"/>
            <person name="Wu L."/>
            <person name="Ma J."/>
        </authorList>
    </citation>
    <scope>NUCLEOTIDE SEQUENCE [LARGE SCALE GENOMIC DNA]</scope>
    <source>
        <strain evidence="3">CCUG 56042</strain>
    </source>
</reference>
<accession>A0ABW0J8U3</accession>
<feature type="region of interest" description="Disordered" evidence="1">
    <location>
        <begin position="1"/>
        <end position="29"/>
    </location>
</feature>
<evidence type="ECO:0000313" key="3">
    <source>
        <dbReference type="Proteomes" id="UP001596103"/>
    </source>
</evidence>
<evidence type="ECO:0000313" key="2">
    <source>
        <dbReference type="EMBL" id="MFC5429453.1"/>
    </source>
</evidence>
<evidence type="ECO:0000256" key="1">
    <source>
        <dbReference type="SAM" id="MobiDB-lite"/>
    </source>
</evidence>
<dbReference type="RefSeq" id="WP_377711510.1">
    <property type="nucleotide sequence ID" value="NZ_JBHSMP010000013.1"/>
</dbReference>
<proteinExistence type="predicted"/>
<evidence type="ECO:0008006" key="4">
    <source>
        <dbReference type="Google" id="ProtNLM"/>
    </source>
</evidence>
<protein>
    <recommendedName>
        <fullName evidence="4">DGQHR domain-containing protein</fullName>
    </recommendedName>
</protein>
<keyword evidence="3" id="KW-1185">Reference proteome</keyword>
<comment type="caution">
    <text evidence="2">The sequence shown here is derived from an EMBL/GenBank/DDBJ whole genome shotgun (WGS) entry which is preliminary data.</text>
</comment>